<comment type="cofactor">
    <cofactor evidence="13">
        <name>Mg(2+)</name>
        <dbReference type="ChEBI" id="CHEBI:18420"/>
    </cofactor>
    <text evidence="13">Binds 2 magnesium ions per tetramer.</text>
</comment>
<evidence type="ECO:0000256" key="8">
    <source>
        <dbReference type="ARBA" id="ARBA00022840"/>
    </source>
</evidence>
<dbReference type="SUPFAM" id="SSF46589">
    <property type="entry name" value="tRNA-binding arm"/>
    <property type="match status" value="1"/>
</dbReference>
<keyword evidence="11 13" id="KW-0030">Aminoacyl-tRNA synthetase</keyword>
<keyword evidence="4 13" id="KW-0963">Cytoplasm</keyword>
<dbReference type="InterPro" id="IPR010978">
    <property type="entry name" value="tRNA-bd_arm"/>
</dbReference>
<dbReference type="GO" id="GO:0000287">
    <property type="term" value="F:magnesium ion binding"/>
    <property type="evidence" value="ECO:0007669"/>
    <property type="project" value="UniProtKB-UniRule"/>
</dbReference>
<dbReference type="HAMAP" id="MF_00281">
    <property type="entry name" value="Phe_tRNA_synth_alpha1"/>
    <property type="match status" value="1"/>
</dbReference>
<comment type="caution">
    <text evidence="15">The sequence shown here is derived from an EMBL/GenBank/DDBJ whole genome shotgun (WGS) entry which is preliminary data.</text>
</comment>
<evidence type="ECO:0000256" key="7">
    <source>
        <dbReference type="ARBA" id="ARBA00022741"/>
    </source>
</evidence>
<sequence length="344" mass="39150">MKEKLEAIRNEAIEKIQSVDEIKKLQKLKVTYLGKKGSITSVLRGMGKLTKEERPVIGKLANKVQETIAQSIQEKQAIIEQKAMDKQLQEEAIDVTLPGRPIQVGGSHLLTNIVHEIEDLFIGMGFEVKEGPQVETDYYNFEALNLPKNHPARDMQDSFYITNELLLRTHTSPVQARTMRSYKGEKPVKMICPGVVYRRDSDDATHSHQFNQIEGLYVDKDVRMSDLKGMLNIFAKKMFGEDREIRLRPSFFPFTEPSVEMDISCKVCSGKGCSVCKKTGWIEILGGGMVHPHVLEMAGYEPNVYTGFAFGMGTDRIAMLKYGVNDIRQFYMNDKRFITQYHQA</sequence>
<keyword evidence="9 13" id="KW-0460">Magnesium</keyword>
<dbReference type="RefSeq" id="WP_147668561.1">
    <property type="nucleotide sequence ID" value="NZ_VDUW01000009.1"/>
</dbReference>
<dbReference type="Pfam" id="PF01409">
    <property type="entry name" value="tRNA-synt_2d"/>
    <property type="match status" value="1"/>
</dbReference>
<dbReference type="GO" id="GO:0005737">
    <property type="term" value="C:cytoplasm"/>
    <property type="evidence" value="ECO:0007669"/>
    <property type="project" value="UniProtKB-SubCell"/>
</dbReference>
<keyword evidence="8 13" id="KW-0067">ATP-binding</keyword>
<feature type="binding site" evidence="13">
    <location>
        <position position="256"/>
    </location>
    <ligand>
        <name>Mg(2+)</name>
        <dbReference type="ChEBI" id="CHEBI:18420"/>
        <note>shared with beta subunit</note>
    </ligand>
</feature>
<keyword evidence="10 13" id="KW-0648">Protein biosynthesis</keyword>
<evidence type="ECO:0000256" key="6">
    <source>
        <dbReference type="ARBA" id="ARBA00022723"/>
    </source>
</evidence>
<dbReference type="EMBL" id="VDUW01000009">
    <property type="protein sequence ID" value="TXL62521.1"/>
    <property type="molecule type" value="Genomic_DNA"/>
</dbReference>
<evidence type="ECO:0000256" key="13">
    <source>
        <dbReference type="HAMAP-Rule" id="MF_00281"/>
    </source>
</evidence>
<dbReference type="GO" id="GO:0005524">
    <property type="term" value="F:ATP binding"/>
    <property type="evidence" value="ECO:0007669"/>
    <property type="project" value="UniProtKB-UniRule"/>
</dbReference>
<dbReference type="AlphaFoldDB" id="A0A5C8NNX6"/>
<evidence type="ECO:0000256" key="10">
    <source>
        <dbReference type="ARBA" id="ARBA00022917"/>
    </source>
</evidence>
<dbReference type="GO" id="GO:0140096">
    <property type="term" value="F:catalytic activity, acting on a protein"/>
    <property type="evidence" value="ECO:0007669"/>
    <property type="project" value="UniProtKB-ARBA"/>
</dbReference>
<dbReference type="PANTHER" id="PTHR11538:SF41">
    <property type="entry name" value="PHENYLALANINE--TRNA LIGASE, MITOCHONDRIAL"/>
    <property type="match status" value="1"/>
</dbReference>
<comment type="catalytic activity">
    <reaction evidence="12 13">
        <text>tRNA(Phe) + L-phenylalanine + ATP = L-phenylalanyl-tRNA(Phe) + AMP + diphosphate + H(+)</text>
        <dbReference type="Rhea" id="RHEA:19413"/>
        <dbReference type="Rhea" id="RHEA-COMP:9668"/>
        <dbReference type="Rhea" id="RHEA-COMP:9699"/>
        <dbReference type="ChEBI" id="CHEBI:15378"/>
        <dbReference type="ChEBI" id="CHEBI:30616"/>
        <dbReference type="ChEBI" id="CHEBI:33019"/>
        <dbReference type="ChEBI" id="CHEBI:58095"/>
        <dbReference type="ChEBI" id="CHEBI:78442"/>
        <dbReference type="ChEBI" id="CHEBI:78531"/>
        <dbReference type="ChEBI" id="CHEBI:456215"/>
        <dbReference type="EC" id="6.1.1.20"/>
    </reaction>
</comment>
<comment type="similarity">
    <text evidence="2 13">Belongs to the class-II aminoacyl-tRNA synthetase family. Phe-tRNA synthetase alpha subunit type 1 subfamily.</text>
</comment>
<dbReference type="Gene3D" id="3.30.930.10">
    <property type="entry name" value="Bira Bifunctional Protein, Domain 2"/>
    <property type="match status" value="1"/>
</dbReference>
<dbReference type="GO" id="GO:0006432">
    <property type="term" value="P:phenylalanyl-tRNA aminoacylation"/>
    <property type="evidence" value="ECO:0007669"/>
    <property type="project" value="UniProtKB-UniRule"/>
</dbReference>
<comment type="subcellular location">
    <subcellularLocation>
        <location evidence="1 13">Cytoplasm</location>
    </subcellularLocation>
</comment>
<dbReference type="InterPro" id="IPR045864">
    <property type="entry name" value="aa-tRNA-synth_II/BPL/LPL"/>
</dbReference>
<dbReference type="GO" id="GO:0016740">
    <property type="term" value="F:transferase activity"/>
    <property type="evidence" value="ECO:0007669"/>
    <property type="project" value="UniProtKB-ARBA"/>
</dbReference>
<dbReference type="FunFam" id="3.30.930.10:FF:000003">
    <property type="entry name" value="Phenylalanine--tRNA ligase alpha subunit"/>
    <property type="match status" value="1"/>
</dbReference>
<gene>
    <name evidence="13 15" type="primary">pheS</name>
    <name evidence="15" type="ORF">FHP05_12000</name>
</gene>
<dbReference type="EC" id="6.1.1.20" evidence="13"/>
<organism evidence="15 16">
    <name type="scientific">Cerasibacillus terrae</name>
    <dbReference type="NCBI Taxonomy" id="2498845"/>
    <lineage>
        <taxon>Bacteria</taxon>
        <taxon>Bacillati</taxon>
        <taxon>Bacillota</taxon>
        <taxon>Bacilli</taxon>
        <taxon>Bacillales</taxon>
        <taxon>Bacillaceae</taxon>
        <taxon>Cerasibacillus</taxon>
    </lineage>
</organism>
<evidence type="ECO:0000256" key="4">
    <source>
        <dbReference type="ARBA" id="ARBA00022490"/>
    </source>
</evidence>
<dbReference type="NCBIfam" id="TIGR00468">
    <property type="entry name" value="pheS"/>
    <property type="match status" value="1"/>
</dbReference>
<evidence type="ECO:0000256" key="5">
    <source>
        <dbReference type="ARBA" id="ARBA00022598"/>
    </source>
</evidence>
<evidence type="ECO:0000256" key="1">
    <source>
        <dbReference type="ARBA" id="ARBA00004496"/>
    </source>
</evidence>
<keyword evidence="16" id="KW-1185">Reference proteome</keyword>
<dbReference type="PANTHER" id="PTHR11538">
    <property type="entry name" value="PHENYLALANYL-TRNA SYNTHETASE"/>
    <property type="match status" value="1"/>
</dbReference>
<evidence type="ECO:0000256" key="11">
    <source>
        <dbReference type="ARBA" id="ARBA00023146"/>
    </source>
</evidence>
<keyword evidence="5 13" id="KW-0436">Ligase</keyword>
<dbReference type="OrthoDB" id="9800719at2"/>
<dbReference type="Proteomes" id="UP000321574">
    <property type="component" value="Unassembled WGS sequence"/>
</dbReference>
<dbReference type="Pfam" id="PF02912">
    <property type="entry name" value="Phe_tRNA-synt_N"/>
    <property type="match status" value="1"/>
</dbReference>
<evidence type="ECO:0000256" key="3">
    <source>
        <dbReference type="ARBA" id="ARBA00011209"/>
    </source>
</evidence>
<dbReference type="InterPro" id="IPR002319">
    <property type="entry name" value="Phenylalanyl-tRNA_Synthase"/>
</dbReference>
<dbReference type="InterPro" id="IPR022911">
    <property type="entry name" value="Phe_tRNA_ligase_alpha1_bac"/>
</dbReference>
<dbReference type="InterPro" id="IPR004529">
    <property type="entry name" value="Phe-tRNA-synth_IIc_asu"/>
</dbReference>
<keyword evidence="7 13" id="KW-0547">Nucleotide-binding</keyword>
<proteinExistence type="inferred from homology"/>
<dbReference type="PROSITE" id="PS50862">
    <property type="entry name" value="AA_TRNA_LIGASE_II"/>
    <property type="match status" value="1"/>
</dbReference>
<evidence type="ECO:0000256" key="2">
    <source>
        <dbReference type="ARBA" id="ARBA00010207"/>
    </source>
</evidence>
<dbReference type="InterPro" id="IPR004188">
    <property type="entry name" value="Phe-tRNA_ligase_II_N"/>
</dbReference>
<dbReference type="GO" id="GO:0004826">
    <property type="term" value="F:phenylalanine-tRNA ligase activity"/>
    <property type="evidence" value="ECO:0007669"/>
    <property type="project" value="UniProtKB-UniRule"/>
</dbReference>
<evidence type="ECO:0000313" key="15">
    <source>
        <dbReference type="EMBL" id="TXL62521.1"/>
    </source>
</evidence>
<dbReference type="GO" id="GO:0000049">
    <property type="term" value="F:tRNA binding"/>
    <property type="evidence" value="ECO:0007669"/>
    <property type="project" value="InterPro"/>
</dbReference>
<comment type="subunit">
    <text evidence="3 13">Tetramer of two alpha and two beta subunits.</text>
</comment>
<protein>
    <recommendedName>
        <fullName evidence="13">Phenylalanine--tRNA ligase alpha subunit</fullName>
        <ecNumber evidence="13">6.1.1.20</ecNumber>
    </recommendedName>
    <alternativeName>
        <fullName evidence="13">Phenylalanyl-tRNA synthetase alpha subunit</fullName>
        <shortName evidence="13">PheRS</shortName>
    </alternativeName>
</protein>
<evidence type="ECO:0000259" key="14">
    <source>
        <dbReference type="PROSITE" id="PS50862"/>
    </source>
</evidence>
<accession>A0A5C8NNX6</accession>
<dbReference type="SUPFAM" id="SSF55681">
    <property type="entry name" value="Class II aaRS and biotin synthetases"/>
    <property type="match status" value="1"/>
</dbReference>
<evidence type="ECO:0000313" key="16">
    <source>
        <dbReference type="Proteomes" id="UP000321574"/>
    </source>
</evidence>
<keyword evidence="6 13" id="KW-0479">Metal-binding</keyword>
<dbReference type="InterPro" id="IPR006195">
    <property type="entry name" value="aa-tRNA-synth_II"/>
</dbReference>
<dbReference type="CDD" id="cd00496">
    <property type="entry name" value="PheRS_alpha_core"/>
    <property type="match status" value="1"/>
</dbReference>
<evidence type="ECO:0000256" key="12">
    <source>
        <dbReference type="ARBA" id="ARBA00049255"/>
    </source>
</evidence>
<reference evidence="15 16" key="1">
    <citation type="submission" date="2019-06" db="EMBL/GenBank/DDBJ databases">
        <title>Cerasibacillus sp. nov., isolated from maize field.</title>
        <authorList>
            <person name="Lin S.-Y."/>
            <person name="Tsai C.-F."/>
            <person name="Young C.-C."/>
        </authorList>
    </citation>
    <scope>NUCLEOTIDE SEQUENCE [LARGE SCALE GENOMIC DNA]</scope>
    <source>
        <strain evidence="15 16">CC-CFT480</strain>
    </source>
</reference>
<evidence type="ECO:0000256" key="9">
    <source>
        <dbReference type="ARBA" id="ARBA00022842"/>
    </source>
</evidence>
<feature type="domain" description="Aminoacyl-transfer RNA synthetases class-II family profile" evidence="14">
    <location>
        <begin position="109"/>
        <end position="340"/>
    </location>
</feature>
<name>A0A5C8NNX6_9BACI</name>